<reference evidence="1 2" key="1">
    <citation type="submission" date="2015-09" db="EMBL/GenBank/DDBJ databases">
        <title>Host preference determinants of Valsa canker pathogens revealed by comparative genomics.</title>
        <authorList>
            <person name="Yin Z."/>
            <person name="Huang L."/>
        </authorList>
    </citation>
    <scope>NUCLEOTIDE SEQUENCE [LARGE SCALE GENOMIC DNA]</scope>
    <source>
        <strain evidence="1 2">SXYLt</strain>
    </source>
</reference>
<dbReference type="AlphaFoldDB" id="A0A423VHT6"/>
<organism evidence="1 2">
    <name type="scientific">Cytospora leucostoma</name>
    <dbReference type="NCBI Taxonomy" id="1230097"/>
    <lineage>
        <taxon>Eukaryota</taxon>
        <taxon>Fungi</taxon>
        <taxon>Dikarya</taxon>
        <taxon>Ascomycota</taxon>
        <taxon>Pezizomycotina</taxon>
        <taxon>Sordariomycetes</taxon>
        <taxon>Sordariomycetidae</taxon>
        <taxon>Diaporthales</taxon>
        <taxon>Cytosporaceae</taxon>
        <taxon>Cytospora</taxon>
    </lineage>
</organism>
<evidence type="ECO:0000313" key="2">
    <source>
        <dbReference type="Proteomes" id="UP000285146"/>
    </source>
</evidence>
<accession>A0A423VHT6</accession>
<sequence length="266" mass="29571">MEPPNHLIVVCGHAIWAGGPTKGQDESEWIIEDWKNGETPTYAAHVKAGVKALSEDDRAMLVFSGAPTVPSIRLSEGRSYATLAAANNYWNLLGPASSATSTSSKSPSDLPLLNIPLHPRILVEERALDSYQNILFSIIHFWRSTSHWPSHLTIVSHQFKRRRLTEAHCTALSFPLDHVRFIGINPPGVPEIVGREEDAVAEWIADPQGMSENLRAKRQGRNCWDVAQTLFLDDEERVKSGIETRLVNQGSDEVLVEGALRPWGRN</sequence>
<comment type="caution">
    <text evidence="1">The sequence shown here is derived from an EMBL/GenBank/DDBJ whole genome shotgun (WGS) entry which is preliminary data.</text>
</comment>
<keyword evidence="2" id="KW-1185">Reference proteome</keyword>
<dbReference type="PANTHER" id="PTHR28110:SF1">
    <property type="entry name" value="TRANSMEMBRANE PROTEIN"/>
    <property type="match status" value="1"/>
</dbReference>
<dbReference type="InParanoid" id="A0A423VHT6"/>
<dbReference type="InterPro" id="IPR055323">
    <property type="entry name" value="C57A10.07/YOR238W"/>
</dbReference>
<evidence type="ECO:0000313" key="1">
    <source>
        <dbReference type="EMBL" id="ROV90523.1"/>
    </source>
</evidence>
<dbReference type="FunCoup" id="A0A423VHT6">
    <property type="interactions" value="53"/>
</dbReference>
<proteinExistence type="predicted"/>
<dbReference type="Proteomes" id="UP000285146">
    <property type="component" value="Unassembled WGS sequence"/>
</dbReference>
<dbReference type="OrthoDB" id="4347at2759"/>
<dbReference type="PANTHER" id="PTHR28110">
    <property type="entry name" value="TRANSMEMBRANE PROTEIN"/>
    <property type="match status" value="1"/>
</dbReference>
<dbReference type="EMBL" id="LKEB01000097">
    <property type="protein sequence ID" value="ROV90523.1"/>
    <property type="molecule type" value="Genomic_DNA"/>
</dbReference>
<evidence type="ECO:0008006" key="3">
    <source>
        <dbReference type="Google" id="ProtNLM"/>
    </source>
</evidence>
<protein>
    <recommendedName>
        <fullName evidence="3">DUF218 domain-containing protein</fullName>
    </recommendedName>
</protein>
<gene>
    <name evidence="1" type="ORF">VPNG_10052</name>
</gene>
<name>A0A423VHT6_9PEZI</name>
<dbReference type="GO" id="GO:0005737">
    <property type="term" value="C:cytoplasm"/>
    <property type="evidence" value="ECO:0007669"/>
    <property type="project" value="TreeGrafter"/>
</dbReference>